<dbReference type="RefSeq" id="WP_244673951.1">
    <property type="nucleotide sequence ID" value="NZ_CP095046.1"/>
</dbReference>
<dbReference type="EMBL" id="CP095046">
    <property type="protein sequence ID" value="UOQ70532.1"/>
    <property type="molecule type" value="Genomic_DNA"/>
</dbReference>
<dbReference type="KEGG" id="hcu:MUN79_17625"/>
<reference evidence="1" key="1">
    <citation type="submission" date="2022-04" db="EMBL/GenBank/DDBJ databases">
        <title>Hymenobacter sp. isolated from the air.</title>
        <authorList>
            <person name="Won M."/>
            <person name="Lee C.-M."/>
            <person name="Woen H.-Y."/>
            <person name="Kwon S.-W."/>
        </authorList>
    </citation>
    <scope>NUCLEOTIDE SEQUENCE</scope>
    <source>
        <strain evidence="1">5116S-3</strain>
    </source>
</reference>
<dbReference type="Proteomes" id="UP000831796">
    <property type="component" value="Chromosome"/>
</dbReference>
<protein>
    <submittedName>
        <fullName evidence="1">Uncharacterized protein</fullName>
    </submittedName>
</protein>
<gene>
    <name evidence="1" type="ORF">MUN79_17625</name>
</gene>
<sequence>MSARAQHYLRTQRRNPHYVVDSQAIITYLAKQLIPPTPALLAFQENYSGVALTIAGSPDKTFNVFLFSKGDIATNEPQDQDQIEDRHIFACGDTEVGQVMYFITDRGEVCTFEDDVSLNILYESFDTLVEQYAFQNEIMYWRQAPPYYKVADRAKLTALMAENYQLLGECSDRYNSWWQNENTIVTTGVWLDRPAFYVHVYGKTDLDCSQLIASFKRTGIIA</sequence>
<organism evidence="1 2">
    <name type="scientific">Hymenobacter cellulosilyticus</name>
    <dbReference type="NCBI Taxonomy" id="2932248"/>
    <lineage>
        <taxon>Bacteria</taxon>
        <taxon>Pseudomonadati</taxon>
        <taxon>Bacteroidota</taxon>
        <taxon>Cytophagia</taxon>
        <taxon>Cytophagales</taxon>
        <taxon>Hymenobacteraceae</taxon>
        <taxon>Hymenobacter</taxon>
    </lineage>
</organism>
<evidence type="ECO:0000313" key="1">
    <source>
        <dbReference type="EMBL" id="UOQ70532.1"/>
    </source>
</evidence>
<accession>A0A8T9Q0X4</accession>
<dbReference type="AlphaFoldDB" id="A0A8T9Q0X4"/>
<name>A0A8T9Q0X4_9BACT</name>
<proteinExistence type="predicted"/>
<keyword evidence="2" id="KW-1185">Reference proteome</keyword>
<evidence type="ECO:0000313" key="2">
    <source>
        <dbReference type="Proteomes" id="UP000831796"/>
    </source>
</evidence>